<gene>
    <name evidence="4" type="ORF">NF557_08880</name>
</gene>
<organism evidence="4 5">
    <name type="scientific">Ornithinimicrobium cryptoxanthini</name>
    <dbReference type="NCBI Taxonomy" id="2934161"/>
    <lineage>
        <taxon>Bacteria</taxon>
        <taxon>Bacillati</taxon>
        <taxon>Actinomycetota</taxon>
        <taxon>Actinomycetes</taxon>
        <taxon>Micrococcales</taxon>
        <taxon>Ornithinimicrobiaceae</taxon>
        <taxon>Ornithinimicrobium</taxon>
    </lineage>
</organism>
<feature type="region of interest" description="Disordered" evidence="2">
    <location>
        <begin position="1"/>
        <end position="60"/>
    </location>
</feature>
<sequence>MGMGDKIKNAAEEAKGKAKESYGDATDDKSMQAEGMVDQAKADTKQEGEKLKDAWDDNTK</sequence>
<dbReference type="EMBL" id="CP099490">
    <property type="protein sequence ID" value="USQ74788.1"/>
    <property type="molecule type" value="Genomic_DNA"/>
</dbReference>
<dbReference type="InterPro" id="IPR036629">
    <property type="entry name" value="YjbJ_sf"/>
</dbReference>
<dbReference type="RefSeq" id="WP_252618843.1">
    <property type="nucleotide sequence ID" value="NZ_CP099490.1"/>
</dbReference>
<accession>A0ABY4YDF1</accession>
<dbReference type="SUPFAM" id="SSF69047">
    <property type="entry name" value="Hypothetical protein YjbJ"/>
    <property type="match status" value="1"/>
</dbReference>
<name>A0ABY4YDF1_9MICO</name>
<dbReference type="Proteomes" id="UP001056535">
    <property type="component" value="Chromosome"/>
</dbReference>
<comment type="similarity">
    <text evidence="1">Belongs to the UPF0337 (CsbD) family.</text>
</comment>
<evidence type="ECO:0000313" key="5">
    <source>
        <dbReference type="Proteomes" id="UP001056535"/>
    </source>
</evidence>
<feature type="compositionally biased region" description="Basic and acidic residues" evidence="2">
    <location>
        <begin position="1"/>
        <end position="31"/>
    </location>
</feature>
<proteinExistence type="inferred from homology"/>
<feature type="domain" description="CsbD-like" evidence="3">
    <location>
        <begin position="5"/>
        <end position="55"/>
    </location>
</feature>
<dbReference type="Pfam" id="PF05532">
    <property type="entry name" value="CsbD"/>
    <property type="match status" value="1"/>
</dbReference>
<feature type="compositionally biased region" description="Basic and acidic residues" evidence="2">
    <location>
        <begin position="40"/>
        <end position="60"/>
    </location>
</feature>
<reference evidence="4" key="1">
    <citation type="submission" date="2022-06" db="EMBL/GenBank/DDBJ databases">
        <title>Ornithinimicrobium JY.X270.</title>
        <authorList>
            <person name="Huang Y."/>
        </authorList>
    </citation>
    <scope>NUCLEOTIDE SEQUENCE</scope>
    <source>
        <strain evidence="4">JY.X270</strain>
    </source>
</reference>
<protein>
    <submittedName>
        <fullName evidence="4">CsbD family protein</fullName>
    </submittedName>
</protein>
<dbReference type="Gene3D" id="1.10.1470.10">
    <property type="entry name" value="YjbJ"/>
    <property type="match status" value="1"/>
</dbReference>
<evidence type="ECO:0000256" key="2">
    <source>
        <dbReference type="SAM" id="MobiDB-lite"/>
    </source>
</evidence>
<evidence type="ECO:0000256" key="1">
    <source>
        <dbReference type="ARBA" id="ARBA00009129"/>
    </source>
</evidence>
<evidence type="ECO:0000313" key="4">
    <source>
        <dbReference type="EMBL" id="USQ74788.1"/>
    </source>
</evidence>
<evidence type="ECO:0000259" key="3">
    <source>
        <dbReference type="Pfam" id="PF05532"/>
    </source>
</evidence>
<keyword evidence="5" id="KW-1185">Reference proteome</keyword>
<dbReference type="InterPro" id="IPR008462">
    <property type="entry name" value="CsbD"/>
</dbReference>